<dbReference type="InterPro" id="IPR037175">
    <property type="entry name" value="KFase_sf"/>
</dbReference>
<dbReference type="PANTHER" id="PTHR31118:SF12">
    <property type="entry name" value="CYCLASE-LIKE PROTEIN 2"/>
    <property type="match status" value="1"/>
</dbReference>
<comment type="caution">
    <text evidence="1">The sequence shown here is derived from an EMBL/GenBank/DDBJ whole genome shotgun (WGS) entry which is preliminary data.</text>
</comment>
<proteinExistence type="predicted"/>
<organism evidence="1 2">
    <name type="scientific">Siminovitchia terrae</name>
    <name type="common">Bacillus terrae</name>
    <dbReference type="NCBI Taxonomy" id="1914933"/>
    <lineage>
        <taxon>Bacteria</taxon>
        <taxon>Bacillati</taxon>
        <taxon>Bacillota</taxon>
        <taxon>Bacilli</taxon>
        <taxon>Bacillales</taxon>
        <taxon>Bacillaceae</taxon>
        <taxon>Siminovitchia</taxon>
    </lineage>
</organism>
<gene>
    <name evidence="1" type="ORF">D5F11_015085</name>
</gene>
<dbReference type="EMBL" id="QYTW02000015">
    <property type="protein sequence ID" value="RST58965.1"/>
    <property type="molecule type" value="Genomic_DNA"/>
</dbReference>
<dbReference type="InterPro" id="IPR007325">
    <property type="entry name" value="KFase/CYL"/>
</dbReference>
<dbReference type="SUPFAM" id="SSF102198">
    <property type="entry name" value="Putative cyclase"/>
    <property type="match status" value="1"/>
</dbReference>
<dbReference type="OrthoDB" id="9796085at2"/>
<dbReference type="GO" id="GO:0004061">
    <property type="term" value="F:arylformamidase activity"/>
    <property type="evidence" value="ECO:0007669"/>
    <property type="project" value="InterPro"/>
</dbReference>
<name>A0A429X6A5_SIMTE</name>
<dbReference type="AlphaFoldDB" id="A0A429X6A5"/>
<dbReference type="Proteomes" id="UP000287296">
    <property type="component" value="Unassembled WGS sequence"/>
</dbReference>
<accession>A0A429X6A5</accession>
<dbReference type="Gene3D" id="3.50.30.50">
    <property type="entry name" value="Putative cyclase"/>
    <property type="match status" value="1"/>
</dbReference>
<sequence length="216" mass="23918">MKFKQIVDLSLPLNNDLPIFPGDPEPNMRSATTIKKDGYNTSFLDIGSHTGTHVDAPYHFRDEGETIDRLPLDNFMGEGVIIPATHKKGGEPVTMDDAAPYFDKLGPGKVALFHTGWTKYLGEERYFNHPYVDIEVIAKMLDLGVRTFFIDALNIDQPNGGEFPAHEAITVVNGIIGENFTNFDQITFENPLIIALPLKISNGDGSPVRAIAIKLY</sequence>
<dbReference type="PANTHER" id="PTHR31118">
    <property type="entry name" value="CYCLASE-LIKE PROTEIN 2"/>
    <property type="match status" value="1"/>
</dbReference>
<dbReference type="RefSeq" id="WP_120116952.1">
    <property type="nucleotide sequence ID" value="NZ_QYTW02000015.1"/>
</dbReference>
<reference evidence="1 2" key="1">
    <citation type="submission" date="2018-12" db="EMBL/GenBank/DDBJ databases">
        <authorList>
            <person name="Sun L."/>
            <person name="Chen Z."/>
        </authorList>
    </citation>
    <scope>NUCLEOTIDE SEQUENCE [LARGE SCALE GENOMIC DNA]</scope>
    <source>
        <strain evidence="1 2">LMG 29736</strain>
    </source>
</reference>
<protein>
    <submittedName>
        <fullName evidence="1">Cyclase family protein</fullName>
    </submittedName>
</protein>
<dbReference type="GO" id="GO:0019441">
    <property type="term" value="P:L-tryptophan catabolic process to kynurenine"/>
    <property type="evidence" value="ECO:0007669"/>
    <property type="project" value="InterPro"/>
</dbReference>
<dbReference type="Pfam" id="PF04199">
    <property type="entry name" value="Cyclase"/>
    <property type="match status" value="1"/>
</dbReference>
<evidence type="ECO:0000313" key="2">
    <source>
        <dbReference type="Proteomes" id="UP000287296"/>
    </source>
</evidence>
<evidence type="ECO:0000313" key="1">
    <source>
        <dbReference type="EMBL" id="RST58965.1"/>
    </source>
</evidence>